<comment type="subcellular location">
    <subcellularLocation>
        <location evidence="1">Cell outer membrane</location>
    </subcellularLocation>
</comment>
<dbReference type="GO" id="GO:0009279">
    <property type="term" value="C:cell outer membrane"/>
    <property type="evidence" value="ECO:0007669"/>
    <property type="project" value="UniProtKB-SubCell"/>
</dbReference>
<dbReference type="RefSeq" id="WP_183933345.1">
    <property type="nucleotide sequence ID" value="NZ_JACICF010000001.1"/>
</dbReference>
<keyword evidence="2" id="KW-0472">Membrane</keyword>
<evidence type="ECO:0000256" key="2">
    <source>
        <dbReference type="ARBA" id="ARBA00023136"/>
    </source>
</evidence>
<evidence type="ECO:0000256" key="3">
    <source>
        <dbReference type="ARBA" id="ARBA00023237"/>
    </source>
</evidence>
<evidence type="ECO:0000313" key="6">
    <source>
        <dbReference type="Proteomes" id="UP000578569"/>
    </source>
</evidence>
<dbReference type="EMBL" id="JACICF010000001">
    <property type="protein sequence ID" value="MBB3764053.1"/>
    <property type="molecule type" value="Genomic_DNA"/>
</dbReference>
<feature type="chain" id="PRO_5032766544" description="DUF481 domain-containing protein" evidence="4">
    <location>
        <begin position="25"/>
        <end position="300"/>
    </location>
</feature>
<comment type="caution">
    <text evidence="5">The sequence shown here is derived from an EMBL/GenBank/DDBJ whole genome shotgun (WGS) entry which is preliminary data.</text>
</comment>
<evidence type="ECO:0000313" key="5">
    <source>
        <dbReference type="EMBL" id="MBB3764053.1"/>
    </source>
</evidence>
<evidence type="ECO:0000256" key="4">
    <source>
        <dbReference type="SAM" id="SignalP"/>
    </source>
</evidence>
<organism evidence="5 6">
    <name type="scientific">Sphingomicrobium lutaoense</name>
    <dbReference type="NCBI Taxonomy" id="515949"/>
    <lineage>
        <taxon>Bacteria</taxon>
        <taxon>Pseudomonadati</taxon>
        <taxon>Pseudomonadota</taxon>
        <taxon>Alphaproteobacteria</taxon>
        <taxon>Sphingomonadales</taxon>
        <taxon>Sphingomonadaceae</taxon>
        <taxon>Sphingomicrobium</taxon>
    </lineage>
</organism>
<protein>
    <recommendedName>
        <fullName evidence="7">DUF481 domain-containing protein</fullName>
    </recommendedName>
</protein>
<accession>A0A839Z2S0</accession>
<evidence type="ECO:0008006" key="7">
    <source>
        <dbReference type="Google" id="ProtNLM"/>
    </source>
</evidence>
<keyword evidence="3" id="KW-0998">Cell outer membrane</keyword>
<dbReference type="Proteomes" id="UP000578569">
    <property type="component" value="Unassembled WGS sequence"/>
</dbReference>
<evidence type="ECO:0000256" key="1">
    <source>
        <dbReference type="ARBA" id="ARBA00004442"/>
    </source>
</evidence>
<dbReference type="Gene3D" id="2.40.170.20">
    <property type="entry name" value="TonB-dependent receptor, beta-barrel domain"/>
    <property type="match status" value="1"/>
</dbReference>
<reference evidence="5 6" key="1">
    <citation type="submission" date="2020-08" db="EMBL/GenBank/DDBJ databases">
        <title>Genomic Encyclopedia of Type Strains, Phase IV (KMG-IV): sequencing the most valuable type-strain genomes for metagenomic binning, comparative biology and taxonomic classification.</title>
        <authorList>
            <person name="Goeker M."/>
        </authorList>
    </citation>
    <scope>NUCLEOTIDE SEQUENCE [LARGE SCALE GENOMIC DNA]</scope>
    <source>
        <strain evidence="5 6">DSM 24194</strain>
    </source>
</reference>
<dbReference type="AlphaFoldDB" id="A0A839Z2S0"/>
<sequence>MNSKIGLTIIAFAGMGALASPAQAREYERLTVDVEALLVAADGRTSDGFENQDRSGVSIGGDAEFDIRRDEHRFRVGAGSRYITYYDDEEEDDHYTGVWLTYSNYLSRRVRVDVQVRHDFDLTTLESSNASQSRIRSGVRWSQGPHRVRLRGGYRWREYDNDDTHGEGFEAATDYRYRFYDGSDLVTYIRYDENDAEVDRRDYRRWTFGTGIEIPLSRDLEIGGALRYRMWRYPERLTDIGEVRHDSSVNPALTLTYDAGNDWEFEARGDVIWRRSNDNEFDETIKRVGIGVSKRFRTDL</sequence>
<keyword evidence="6" id="KW-1185">Reference proteome</keyword>
<proteinExistence type="predicted"/>
<dbReference type="SUPFAM" id="SSF56935">
    <property type="entry name" value="Porins"/>
    <property type="match status" value="1"/>
</dbReference>
<gene>
    <name evidence="5" type="ORF">FHS50_001076</name>
</gene>
<name>A0A839Z2S0_9SPHN</name>
<feature type="signal peptide" evidence="4">
    <location>
        <begin position="1"/>
        <end position="24"/>
    </location>
</feature>
<keyword evidence="4" id="KW-0732">Signal</keyword>
<dbReference type="InterPro" id="IPR036942">
    <property type="entry name" value="Beta-barrel_TonB_sf"/>
</dbReference>